<dbReference type="EC" id="2.7.7.7" evidence="4"/>
<evidence type="ECO:0000313" key="4">
    <source>
        <dbReference type="EMBL" id="SQH23896.1"/>
    </source>
</evidence>
<keyword evidence="4" id="KW-0808">Transferase</keyword>
<dbReference type="SMART" id="SM00479">
    <property type="entry name" value="EXOIII"/>
    <property type="match status" value="1"/>
</dbReference>
<dbReference type="GO" id="GO:0005829">
    <property type="term" value="C:cytosol"/>
    <property type="evidence" value="ECO:0007669"/>
    <property type="project" value="TreeGrafter"/>
</dbReference>
<dbReference type="InterPro" id="IPR036397">
    <property type="entry name" value="RNaseH_sf"/>
</dbReference>
<evidence type="ECO:0000259" key="3">
    <source>
        <dbReference type="SMART" id="SM00479"/>
    </source>
</evidence>
<gene>
    <name evidence="4" type="primary">polC</name>
    <name evidence="4" type="ORF">NCTC10529_00038</name>
</gene>
<dbReference type="FunFam" id="3.30.420.10:FF:000045">
    <property type="entry name" value="3'-5' exonuclease DinG"/>
    <property type="match status" value="1"/>
</dbReference>
<keyword evidence="4" id="KW-0548">Nucleotidyltransferase</keyword>
<dbReference type="GO" id="GO:0003887">
    <property type="term" value="F:DNA-directed DNA polymerase activity"/>
    <property type="evidence" value="ECO:0007669"/>
    <property type="project" value="UniProtKB-EC"/>
</dbReference>
<evidence type="ECO:0000313" key="5">
    <source>
        <dbReference type="Proteomes" id="UP000248598"/>
    </source>
</evidence>
<feature type="domain" description="Exonuclease" evidence="3">
    <location>
        <begin position="27"/>
        <end position="191"/>
    </location>
</feature>
<name>A0AAX2J017_KINKI</name>
<dbReference type="GO" id="GO:0008408">
    <property type="term" value="F:3'-5' exonuclease activity"/>
    <property type="evidence" value="ECO:0007669"/>
    <property type="project" value="TreeGrafter"/>
</dbReference>
<dbReference type="GO" id="GO:0045004">
    <property type="term" value="P:DNA replication proofreading"/>
    <property type="evidence" value="ECO:0007669"/>
    <property type="project" value="TreeGrafter"/>
</dbReference>
<dbReference type="PANTHER" id="PTHR30231">
    <property type="entry name" value="DNA POLYMERASE III SUBUNIT EPSILON"/>
    <property type="match status" value="1"/>
</dbReference>
<dbReference type="AlphaFoldDB" id="A0AAX2J017"/>
<comment type="subunit">
    <text evidence="2">DNA polymerase III contains a core (composed of alpha, epsilon and theta chains) that associates with a tau subunit. This core dimerizes to form the POLIII' complex. PolIII' associates with the gamma complex (composed of gamma, delta, delta', psi and chi chains) and with the beta chain to form the complete DNA polymerase III complex.</text>
</comment>
<sequence length="463" mass="51859">MCVISQPFLMMMNFSDLAQFFDTLNMPVVILDLETTGGHFVQDRITEVAFLRFWQGDVQRVSYLVNPQKEISPFVQKLTGIDNQMVRRAPALAKILPDLLPLLRGALFIAHNSRFDYTFWRNECQRAGVAFAALTLCSVQLSRKLYPQYHKHSLDSIIERNGLIVPSRHRAMADVDALAQFLQQALQEHGAGAMRQWIEQLMQPCPLPENVATGVCKALSRVTDGCGVSIWRDAAGNVVNVWAHEQAFREIVPALRKQPAWIKLAVSFEFVPTVGSLHAAVLRLQTMQQLGCEDTAATGRYTVQFVSEQGRLQAKVRALSAGCLTQLSHGLFVYPKQAKRVLLAWAKKWHLCPTLLGILPTTLPANAPCPVVASGQTCSPACEQQDYALHDAEVQAAWHDLPVCDWGKWRRVKIVERDDVLAKQENFVAENGAVQWSDGHWYADKQILDIVKQKIKAKAVQGE</sequence>
<dbReference type="RefSeq" id="WP_003787364.1">
    <property type="nucleotide sequence ID" value="NZ_CP091518.1"/>
</dbReference>
<dbReference type="EMBL" id="LS483426">
    <property type="protein sequence ID" value="SQH23896.1"/>
    <property type="molecule type" value="Genomic_DNA"/>
</dbReference>
<organism evidence="4 5">
    <name type="scientific">Kingella kingae</name>
    <dbReference type="NCBI Taxonomy" id="504"/>
    <lineage>
        <taxon>Bacteria</taxon>
        <taxon>Pseudomonadati</taxon>
        <taxon>Pseudomonadota</taxon>
        <taxon>Betaproteobacteria</taxon>
        <taxon>Neisseriales</taxon>
        <taxon>Neisseriaceae</taxon>
        <taxon>Kingella</taxon>
    </lineage>
</organism>
<dbReference type="GeneID" id="93261374"/>
<reference evidence="4 5" key="1">
    <citation type="submission" date="2018-06" db="EMBL/GenBank/DDBJ databases">
        <authorList>
            <consortium name="Pathogen Informatics"/>
            <person name="Doyle S."/>
        </authorList>
    </citation>
    <scope>NUCLEOTIDE SEQUENCE [LARGE SCALE GENOMIC DNA]</scope>
    <source>
        <strain evidence="4 5">NCTC10529</strain>
    </source>
</reference>
<dbReference type="PANTHER" id="PTHR30231:SF37">
    <property type="entry name" value="EXODEOXYRIBONUCLEASE 10"/>
    <property type="match status" value="1"/>
</dbReference>
<dbReference type="Pfam" id="PF00929">
    <property type="entry name" value="RNase_T"/>
    <property type="match status" value="1"/>
</dbReference>
<dbReference type="InterPro" id="IPR013520">
    <property type="entry name" value="Ribonucl_H"/>
</dbReference>
<accession>A0AAX2J017</accession>
<dbReference type="InterPro" id="IPR012337">
    <property type="entry name" value="RNaseH-like_sf"/>
</dbReference>
<evidence type="ECO:0000256" key="2">
    <source>
        <dbReference type="ARBA" id="ARBA00026073"/>
    </source>
</evidence>
<dbReference type="GO" id="GO:0003676">
    <property type="term" value="F:nucleic acid binding"/>
    <property type="evidence" value="ECO:0007669"/>
    <property type="project" value="InterPro"/>
</dbReference>
<dbReference type="Gene3D" id="3.30.420.10">
    <property type="entry name" value="Ribonuclease H-like superfamily/Ribonuclease H"/>
    <property type="match status" value="1"/>
</dbReference>
<dbReference type="SUPFAM" id="SSF53098">
    <property type="entry name" value="Ribonuclease H-like"/>
    <property type="match status" value="1"/>
</dbReference>
<protein>
    <submittedName>
        <fullName evidence="4">DNA polymerase III polC-type</fullName>
        <ecNumber evidence="4">2.7.7.7</ecNumber>
    </submittedName>
</protein>
<proteinExistence type="predicted"/>
<dbReference type="Proteomes" id="UP000248598">
    <property type="component" value="Chromosome 1"/>
</dbReference>
<dbReference type="CDD" id="cd06127">
    <property type="entry name" value="DEDDh"/>
    <property type="match status" value="1"/>
</dbReference>
<comment type="function">
    <text evidence="1">DNA polymerase III is a complex, multichain enzyme responsible for most of the replicative synthesis in bacteria. The epsilon subunit contain the editing function and is a proofreading 3'-5' exonuclease.</text>
</comment>
<evidence type="ECO:0000256" key="1">
    <source>
        <dbReference type="ARBA" id="ARBA00025483"/>
    </source>
</evidence>